<keyword evidence="2" id="KW-1185">Reference proteome</keyword>
<proteinExistence type="predicted"/>
<reference evidence="1 2" key="1">
    <citation type="submission" date="2017-02" db="EMBL/GenBank/DDBJ databases">
        <authorList>
            <person name="Peterson S.W."/>
        </authorList>
    </citation>
    <scope>NUCLEOTIDE SEQUENCE [LARGE SCALE GENOMIC DNA]</scope>
    <source>
        <strain evidence="1 2">S285</strain>
    </source>
</reference>
<name>A0A1W6MX87_9HYPH</name>
<organism evidence="1 2">
    <name type="scientific">Methylocystis bryophila</name>
    <dbReference type="NCBI Taxonomy" id="655015"/>
    <lineage>
        <taxon>Bacteria</taxon>
        <taxon>Pseudomonadati</taxon>
        <taxon>Pseudomonadota</taxon>
        <taxon>Alphaproteobacteria</taxon>
        <taxon>Hyphomicrobiales</taxon>
        <taxon>Methylocystaceae</taxon>
        <taxon>Methylocystis</taxon>
    </lineage>
</organism>
<dbReference type="KEGG" id="mbry:B1812_15185"/>
<dbReference type="EMBL" id="CP019948">
    <property type="protein sequence ID" value="ARN82207.1"/>
    <property type="molecule type" value="Genomic_DNA"/>
</dbReference>
<evidence type="ECO:0000313" key="2">
    <source>
        <dbReference type="Proteomes" id="UP000193978"/>
    </source>
</evidence>
<protein>
    <submittedName>
        <fullName evidence="1">Uncharacterized protein</fullName>
    </submittedName>
</protein>
<accession>A0A1W6MX87</accession>
<sequence>MYRLALIMFVNERGKYLGIIAALSFTAFMMAQQPAIFFGILSRTTAVITELPLVDLWVMDPKVENVDDPKPLPDTQLYLVKGVSGVAWAVPFYRGSIRARLSDGNFVVCQLIGIDDATLIGGRSPAYRL</sequence>
<dbReference type="STRING" id="655015.B1812_15185"/>
<dbReference type="RefSeq" id="WP_085772329.1">
    <property type="nucleotide sequence ID" value="NZ_AP027149.1"/>
</dbReference>
<dbReference type="AlphaFoldDB" id="A0A1W6MX87"/>
<gene>
    <name evidence="1" type="ORF">B1812_15185</name>
</gene>
<evidence type="ECO:0000313" key="1">
    <source>
        <dbReference type="EMBL" id="ARN82207.1"/>
    </source>
</evidence>
<dbReference type="Proteomes" id="UP000193978">
    <property type="component" value="Chromosome"/>
</dbReference>
<dbReference type="OrthoDB" id="8578584at2"/>